<organism evidence="2 3">
    <name type="scientific">Caerostris extrusa</name>
    <name type="common">Bark spider</name>
    <name type="synonym">Caerostris bankana</name>
    <dbReference type="NCBI Taxonomy" id="172846"/>
    <lineage>
        <taxon>Eukaryota</taxon>
        <taxon>Metazoa</taxon>
        <taxon>Ecdysozoa</taxon>
        <taxon>Arthropoda</taxon>
        <taxon>Chelicerata</taxon>
        <taxon>Arachnida</taxon>
        <taxon>Araneae</taxon>
        <taxon>Araneomorphae</taxon>
        <taxon>Entelegynae</taxon>
        <taxon>Araneoidea</taxon>
        <taxon>Araneidae</taxon>
        <taxon>Caerostris</taxon>
    </lineage>
</organism>
<feature type="region of interest" description="Disordered" evidence="1">
    <location>
        <begin position="78"/>
        <end position="114"/>
    </location>
</feature>
<dbReference type="Proteomes" id="UP001054945">
    <property type="component" value="Unassembled WGS sequence"/>
</dbReference>
<feature type="non-terminal residue" evidence="2">
    <location>
        <position position="1"/>
    </location>
</feature>
<accession>A0AAV4S3U6</accession>
<proteinExistence type="predicted"/>
<comment type="caution">
    <text evidence="2">The sequence shown here is derived from an EMBL/GenBank/DDBJ whole genome shotgun (WGS) entry which is preliminary data.</text>
</comment>
<gene>
    <name evidence="2" type="ORF">CEXT_606851</name>
</gene>
<name>A0AAV4S3U6_CAEEX</name>
<keyword evidence="3" id="KW-1185">Reference proteome</keyword>
<evidence type="ECO:0000256" key="1">
    <source>
        <dbReference type="SAM" id="MobiDB-lite"/>
    </source>
</evidence>
<dbReference type="AlphaFoldDB" id="A0AAV4S3U6"/>
<evidence type="ECO:0000313" key="3">
    <source>
        <dbReference type="Proteomes" id="UP001054945"/>
    </source>
</evidence>
<dbReference type="EMBL" id="BPLR01008769">
    <property type="protein sequence ID" value="GIY27087.1"/>
    <property type="molecule type" value="Genomic_DNA"/>
</dbReference>
<sequence>AYCPKVEWSEEFIEETKLIQRSRRAYCIQKRNGLKNFIETRQNLSSDPEEVKLSFLYLRAYYPREEWSEEFIEKETKLNQRSRRVSISSKRGNGLKNLSKRDKLNQRSRRVSMK</sequence>
<evidence type="ECO:0000313" key="2">
    <source>
        <dbReference type="EMBL" id="GIY27087.1"/>
    </source>
</evidence>
<reference evidence="2 3" key="1">
    <citation type="submission" date="2021-06" db="EMBL/GenBank/DDBJ databases">
        <title>Caerostris extrusa draft genome.</title>
        <authorList>
            <person name="Kono N."/>
            <person name="Arakawa K."/>
        </authorList>
    </citation>
    <scope>NUCLEOTIDE SEQUENCE [LARGE SCALE GENOMIC DNA]</scope>
</reference>
<protein>
    <submittedName>
        <fullName evidence="2">Uncharacterized protein</fullName>
    </submittedName>
</protein>